<dbReference type="EMBL" id="FQYV01000043">
    <property type="protein sequence ID" value="SHK03522.1"/>
    <property type="molecule type" value="Genomic_DNA"/>
</dbReference>
<organism evidence="2 3">
    <name type="scientific">Aequorivita viscosa</name>
    <dbReference type="NCBI Taxonomy" id="797419"/>
    <lineage>
        <taxon>Bacteria</taxon>
        <taxon>Pseudomonadati</taxon>
        <taxon>Bacteroidota</taxon>
        <taxon>Flavobacteriia</taxon>
        <taxon>Flavobacteriales</taxon>
        <taxon>Flavobacteriaceae</taxon>
        <taxon>Aequorivita</taxon>
    </lineage>
</organism>
<feature type="transmembrane region" description="Helical" evidence="1">
    <location>
        <begin position="43"/>
        <end position="61"/>
    </location>
</feature>
<reference evidence="3" key="1">
    <citation type="submission" date="2016-11" db="EMBL/GenBank/DDBJ databases">
        <authorList>
            <person name="Varghese N."/>
            <person name="Submissions S."/>
        </authorList>
    </citation>
    <scope>NUCLEOTIDE SEQUENCE [LARGE SCALE GENOMIC DNA]</scope>
    <source>
        <strain evidence="3">DSM 26349</strain>
    </source>
</reference>
<dbReference type="OrthoDB" id="1121914at2"/>
<dbReference type="Proteomes" id="UP000184172">
    <property type="component" value="Unassembled WGS sequence"/>
</dbReference>
<keyword evidence="1" id="KW-0812">Transmembrane</keyword>
<gene>
    <name evidence="2" type="ORF">SAMN04487908_1431</name>
</gene>
<evidence type="ECO:0000313" key="2">
    <source>
        <dbReference type="EMBL" id="SHK03522.1"/>
    </source>
</evidence>
<keyword evidence="1" id="KW-0472">Membrane</keyword>
<keyword evidence="1" id="KW-1133">Transmembrane helix</keyword>
<sequence>MSAKIRTLKIIHIAICAGILLVYLFIGNISLEILDFPSIGSSSSVYLFIPVAAFALGNILFNQQLKQVDRTLPLEDNFGTYQTASIIRWAILEGAAFLILFLAPQFTLFGLFIIIYVIFLRPTEDKMKTDLQYLD</sequence>
<feature type="transmembrane region" description="Helical" evidence="1">
    <location>
        <begin position="12"/>
        <end position="31"/>
    </location>
</feature>
<evidence type="ECO:0000313" key="3">
    <source>
        <dbReference type="Proteomes" id="UP000184172"/>
    </source>
</evidence>
<dbReference type="RefSeq" id="WP_073222068.1">
    <property type="nucleotide sequence ID" value="NZ_FNNS01000010.1"/>
</dbReference>
<accession>A0A1M6P6J9</accession>
<evidence type="ECO:0000256" key="1">
    <source>
        <dbReference type="SAM" id="Phobius"/>
    </source>
</evidence>
<protein>
    <submittedName>
        <fullName evidence="2">Uncharacterized protein</fullName>
    </submittedName>
</protein>
<feature type="transmembrane region" description="Helical" evidence="1">
    <location>
        <begin position="95"/>
        <end position="119"/>
    </location>
</feature>
<name>A0A1M6P6J9_9FLAO</name>
<keyword evidence="3" id="KW-1185">Reference proteome</keyword>
<proteinExistence type="predicted"/>
<dbReference type="AlphaFoldDB" id="A0A1M6P6J9"/>